<evidence type="ECO:0000313" key="4">
    <source>
        <dbReference type="Proteomes" id="UP001197247"/>
    </source>
</evidence>
<keyword evidence="4" id="KW-1185">Reference proteome</keyword>
<evidence type="ECO:0000259" key="2">
    <source>
        <dbReference type="PROSITE" id="PS50937"/>
    </source>
</evidence>
<dbReference type="EMBL" id="JAHBAY010000001">
    <property type="protein sequence ID" value="MBT0767901.1"/>
    <property type="molecule type" value="Genomic_DNA"/>
</dbReference>
<evidence type="ECO:0000313" key="3">
    <source>
        <dbReference type="EMBL" id="MBT0767901.1"/>
    </source>
</evidence>
<dbReference type="Proteomes" id="UP001197247">
    <property type="component" value="Unassembled WGS sequence"/>
</dbReference>
<dbReference type="Pfam" id="PF13411">
    <property type="entry name" value="MerR_1"/>
    <property type="match status" value="1"/>
</dbReference>
<evidence type="ECO:0000256" key="1">
    <source>
        <dbReference type="SAM" id="MobiDB-lite"/>
    </source>
</evidence>
<organism evidence="3 4">
    <name type="scientific">Kineosporia corallincola</name>
    <dbReference type="NCBI Taxonomy" id="2835133"/>
    <lineage>
        <taxon>Bacteria</taxon>
        <taxon>Bacillati</taxon>
        <taxon>Actinomycetota</taxon>
        <taxon>Actinomycetes</taxon>
        <taxon>Kineosporiales</taxon>
        <taxon>Kineosporiaceae</taxon>
        <taxon>Kineosporia</taxon>
    </lineage>
</organism>
<reference evidence="3 4" key="1">
    <citation type="submission" date="2021-05" db="EMBL/GenBank/DDBJ databases">
        <title>Kineosporia and Streptomyces sp. nov. two new marine actinobacteria isolated from Coral.</title>
        <authorList>
            <person name="Buangrab K."/>
            <person name="Sutthacheep M."/>
            <person name="Yeemin T."/>
            <person name="Harunari E."/>
            <person name="Igarashi Y."/>
            <person name="Kanchanasin P."/>
            <person name="Tanasupawat S."/>
            <person name="Phongsopitanun W."/>
        </authorList>
    </citation>
    <scope>NUCLEOTIDE SEQUENCE [LARGE SCALE GENOMIC DNA]</scope>
    <source>
        <strain evidence="3 4">J2-2</strain>
    </source>
</reference>
<proteinExistence type="predicted"/>
<comment type="caution">
    <text evidence="3">The sequence shown here is derived from an EMBL/GenBank/DDBJ whole genome shotgun (WGS) entry which is preliminary data.</text>
</comment>
<dbReference type="Gene3D" id="1.10.1240.10">
    <property type="entry name" value="Methionine synthase domain"/>
    <property type="match status" value="1"/>
</dbReference>
<dbReference type="Gene3D" id="1.10.1660.10">
    <property type="match status" value="1"/>
</dbReference>
<name>A0ABS5TA19_9ACTN</name>
<dbReference type="CDD" id="cd01104">
    <property type="entry name" value="HTH_MlrA-CarA"/>
    <property type="match status" value="1"/>
</dbReference>
<dbReference type="InterPro" id="IPR036724">
    <property type="entry name" value="Cobalamin-bd_sf"/>
</dbReference>
<dbReference type="InterPro" id="IPR009061">
    <property type="entry name" value="DNA-bd_dom_put_sf"/>
</dbReference>
<accession>A0ABS5TA19</accession>
<feature type="region of interest" description="Disordered" evidence="1">
    <location>
        <begin position="69"/>
        <end position="142"/>
    </location>
</feature>
<dbReference type="SUPFAM" id="SSF52242">
    <property type="entry name" value="Cobalamin (vitamin B12)-binding domain"/>
    <property type="match status" value="1"/>
</dbReference>
<gene>
    <name evidence="3" type="ORF">KIH74_03140</name>
</gene>
<dbReference type="SUPFAM" id="SSF46955">
    <property type="entry name" value="Putative DNA-binding domain"/>
    <property type="match status" value="1"/>
</dbReference>
<feature type="domain" description="HTH merR-type" evidence="2">
    <location>
        <begin position="1"/>
        <end position="64"/>
    </location>
</feature>
<dbReference type="PROSITE" id="PS50937">
    <property type="entry name" value="HTH_MERR_2"/>
    <property type="match status" value="1"/>
</dbReference>
<protein>
    <submittedName>
        <fullName evidence="3">MerR family transcriptional regulator</fullName>
    </submittedName>
</protein>
<feature type="compositionally biased region" description="Basic and acidic residues" evidence="1">
    <location>
        <begin position="101"/>
        <end position="131"/>
    </location>
</feature>
<dbReference type="Gene3D" id="3.40.50.280">
    <property type="entry name" value="Cobalamin-binding domain"/>
    <property type="match status" value="1"/>
</dbReference>
<dbReference type="InterPro" id="IPR036594">
    <property type="entry name" value="Meth_synthase_dom"/>
</dbReference>
<dbReference type="InterPro" id="IPR000551">
    <property type="entry name" value="MerR-type_HTH_dom"/>
</dbReference>
<dbReference type="SMART" id="SM00422">
    <property type="entry name" value="HTH_MERR"/>
    <property type="match status" value="1"/>
</dbReference>
<sequence length="417" mass="45071">MARRLGVAPPTLRTWDRRYGLGPSAHTAGAHRRYSPADVARLMVMRRLTLEGVAPSDAAKIALATALTDEGRPVQPAEEPSPDDSYDASGFGPPLGGVLENPRRPDPSPRPFISDEPRYLDEVDLDPEAKKPTRPADTNLDEVELAGAYGRHEPTAWSARGRISRGEEPHPDDLDLDAYDDFGRQQDDDWPGMLRSVETDLSTSSGGGRIMALPDGTPQSRGLARAAMALDSYETSRILRESVRRQGVVPTWNTMIMPVLRALGERVRISGEGIDVEHAFSEVILGVFRNIAMNVRITRNSPMVLLACADSDYHSMPLHALAAALAEHEVPTRMLGSGLPPHALASSVRRTGPSVIVLFARMPGADAGDAQVLRRQRPAPTVVLAGPGWRPDTIPASARTAGSLLEAIDEVLRALNA</sequence>